<proteinExistence type="predicted"/>
<evidence type="ECO:0000313" key="2">
    <source>
        <dbReference type="Proteomes" id="UP000825381"/>
    </source>
</evidence>
<evidence type="ECO:0000313" key="1">
    <source>
        <dbReference type="EMBL" id="QYJ67145.1"/>
    </source>
</evidence>
<name>A0ABX8V2V3_9FLAO</name>
<reference evidence="1 2" key="1">
    <citation type="submission" date="2021-07" db="EMBL/GenBank/DDBJ databases">
        <title>Flavobacterium WSW3-B6 sp.nov, isolated from seaweed.</title>
        <authorList>
            <person name="Muhammad N."/>
            <person name="Ho H."/>
            <person name="Lee Y.-J."/>
            <person name="Nguyen T."/>
            <person name="Ho J."/>
            <person name="Kim S.-G."/>
        </authorList>
    </citation>
    <scope>NUCLEOTIDE SEQUENCE [LARGE SCALE GENOMIC DNA]</scope>
    <source>
        <strain evidence="1 2">WSW3-B6</strain>
    </source>
</reference>
<dbReference type="EMBL" id="CP080429">
    <property type="protein sequence ID" value="QYJ67145.1"/>
    <property type="molecule type" value="Genomic_DNA"/>
</dbReference>
<gene>
    <name evidence="1" type="ORF">K1I41_06100</name>
</gene>
<dbReference type="RefSeq" id="WP_220639493.1">
    <property type="nucleotide sequence ID" value="NZ_CP080429.1"/>
</dbReference>
<keyword evidence="2" id="KW-1185">Reference proteome</keyword>
<dbReference type="Proteomes" id="UP000825381">
    <property type="component" value="Chromosome"/>
</dbReference>
<sequence length="337" mass="40164">MNIDKALAKAFQDCKSNGINSINTCFYPNCSEKSINSHILQKNGIISSIAENSHVMEMQISKFKEEEHFFKRTGINIAFSFPCFCNKHDTELFELIETKEIDFSDYKSCLLFTLRTIYNEKYRKLVNVSMNRCLIENHSDLYDEEVLKISLDQEKMGISDIEKTERLIWDDLNNGTESFVFQTRKISKKEICLSSFYNYETTTEMEEYLKKYGTQKEDVIDVFINLFPYKNDSILMMAYKKKDEVIVKKYVNDFFAVNEKRLERKITNLLMFLCETWIISQSLYKKRIEGNDAFFGEAAEFSYRNMDERRFFDINIFRDNFCSKFKIWRKNFITLKF</sequence>
<accession>A0ABX8V2V3</accession>
<organism evidence="1 2">
    <name type="scientific">Flavobacterium litorale</name>
    <dbReference type="NCBI Taxonomy" id="2856519"/>
    <lineage>
        <taxon>Bacteria</taxon>
        <taxon>Pseudomonadati</taxon>
        <taxon>Bacteroidota</taxon>
        <taxon>Flavobacteriia</taxon>
        <taxon>Flavobacteriales</taxon>
        <taxon>Flavobacteriaceae</taxon>
        <taxon>Flavobacterium</taxon>
    </lineage>
</organism>
<protein>
    <submittedName>
        <fullName evidence="1">Uncharacterized protein</fullName>
    </submittedName>
</protein>